<dbReference type="OMA" id="WIWTPEV"/>
<proteinExistence type="inferred from homology"/>
<dbReference type="PRINTS" id="PR00081">
    <property type="entry name" value="GDHRDH"/>
</dbReference>
<sequence length="294" mass="31005">MHAGAILFLSSRQELLRDKVAVITGGANGIGAATARLFASNGARLVIADIDDESGARLEAEVGGPAVCRYVHCDVGSEADIVRAVRTAVSEFGRLDVMHNNAGVLNGRHPSPSISSMEAAELDFLYAVNVRGAALGIKHASRVMIEQHVQGSILCTASVSAMVAGLALHPYTITKHAILGLVKTCALELAHYGIRVNCITPNGVLTDLLCSVGRHLRHLEIRDEKSCPGSENCEDLRKMLAPEDVAKAALFLASDDSKYISGHSLVIDGSFSAGAVGGLNVFKGLQRGEIEFVP</sequence>
<name>D8QWR1_SELML</name>
<dbReference type="Pfam" id="PF13561">
    <property type="entry name" value="adh_short_C2"/>
    <property type="match status" value="1"/>
</dbReference>
<comment type="similarity">
    <text evidence="1">Belongs to the short-chain dehydrogenases/reductases (SDR) family.</text>
</comment>
<reference evidence="3 4" key="1">
    <citation type="journal article" date="2011" name="Science">
        <title>The Selaginella genome identifies genetic changes associated with the evolution of vascular plants.</title>
        <authorList>
            <person name="Banks J.A."/>
            <person name="Nishiyama T."/>
            <person name="Hasebe M."/>
            <person name="Bowman J.L."/>
            <person name="Gribskov M."/>
            <person name="dePamphilis C."/>
            <person name="Albert V.A."/>
            <person name="Aono N."/>
            <person name="Aoyama T."/>
            <person name="Ambrose B.A."/>
            <person name="Ashton N.W."/>
            <person name="Axtell M.J."/>
            <person name="Barker E."/>
            <person name="Barker M.S."/>
            <person name="Bennetzen J.L."/>
            <person name="Bonawitz N.D."/>
            <person name="Chapple C."/>
            <person name="Cheng C."/>
            <person name="Correa L.G."/>
            <person name="Dacre M."/>
            <person name="DeBarry J."/>
            <person name="Dreyer I."/>
            <person name="Elias M."/>
            <person name="Engstrom E.M."/>
            <person name="Estelle M."/>
            <person name="Feng L."/>
            <person name="Finet C."/>
            <person name="Floyd S.K."/>
            <person name="Frommer W.B."/>
            <person name="Fujita T."/>
            <person name="Gramzow L."/>
            <person name="Gutensohn M."/>
            <person name="Harholt J."/>
            <person name="Hattori M."/>
            <person name="Heyl A."/>
            <person name="Hirai T."/>
            <person name="Hiwatashi Y."/>
            <person name="Ishikawa M."/>
            <person name="Iwata M."/>
            <person name="Karol K.G."/>
            <person name="Koehler B."/>
            <person name="Kolukisaoglu U."/>
            <person name="Kubo M."/>
            <person name="Kurata T."/>
            <person name="Lalonde S."/>
            <person name="Li K."/>
            <person name="Li Y."/>
            <person name="Litt A."/>
            <person name="Lyons E."/>
            <person name="Manning G."/>
            <person name="Maruyama T."/>
            <person name="Michael T.P."/>
            <person name="Mikami K."/>
            <person name="Miyazaki S."/>
            <person name="Morinaga S."/>
            <person name="Murata T."/>
            <person name="Mueller-Roeber B."/>
            <person name="Nelson D.R."/>
            <person name="Obara M."/>
            <person name="Oguri Y."/>
            <person name="Olmstead R.G."/>
            <person name="Onodera N."/>
            <person name="Petersen B.L."/>
            <person name="Pils B."/>
            <person name="Prigge M."/>
            <person name="Rensing S.A."/>
            <person name="Riano-Pachon D.M."/>
            <person name="Roberts A.W."/>
            <person name="Sato Y."/>
            <person name="Scheller H.V."/>
            <person name="Schulz B."/>
            <person name="Schulz C."/>
            <person name="Shakirov E.V."/>
            <person name="Shibagaki N."/>
            <person name="Shinohara N."/>
            <person name="Shippen D.E."/>
            <person name="Soerensen I."/>
            <person name="Sotooka R."/>
            <person name="Sugimoto N."/>
            <person name="Sugita M."/>
            <person name="Sumikawa N."/>
            <person name="Tanurdzic M."/>
            <person name="Theissen G."/>
            <person name="Ulvskov P."/>
            <person name="Wakazuki S."/>
            <person name="Weng J.K."/>
            <person name="Willats W.W."/>
            <person name="Wipf D."/>
            <person name="Wolf P.G."/>
            <person name="Yang L."/>
            <person name="Zimmer A.D."/>
            <person name="Zhu Q."/>
            <person name="Mitros T."/>
            <person name="Hellsten U."/>
            <person name="Loque D."/>
            <person name="Otillar R."/>
            <person name="Salamov A."/>
            <person name="Schmutz J."/>
            <person name="Shapiro H."/>
            <person name="Lindquist E."/>
            <person name="Lucas S."/>
            <person name="Rokhsar D."/>
            <person name="Grigoriev I.V."/>
        </authorList>
    </citation>
    <scope>NUCLEOTIDE SEQUENCE [LARGE SCALE GENOMIC DNA]</scope>
</reference>
<dbReference type="InParanoid" id="D8QWR1"/>
<dbReference type="SUPFAM" id="SSF51735">
    <property type="entry name" value="NAD(P)-binding Rossmann-fold domains"/>
    <property type="match status" value="1"/>
</dbReference>
<dbReference type="KEGG" id="smo:SELMODRAFT_79955"/>
<accession>D8QWR1</accession>
<evidence type="ECO:0000256" key="1">
    <source>
        <dbReference type="ARBA" id="ARBA00006484"/>
    </source>
</evidence>
<keyword evidence="4" id="KW-1185">Reference proteome</keyword>
<dbReference type="PANTHER" id="PTHR43180">
    <property type="entry name" value="3-OXOACYL-(ACYL-CARRIER-PROTEIN) REDUCTASE (AFU_ORTHOLOGUE AFUA_6G11210)"/>
    <property type="match status" value="1"/>
</dbReference>
<dbReference type="Proteomes" id="UP000001514">
    <property type="component" value="Unassembled WGS sequence"/>
</dbReference>
<protein>
    <submittedName>
        <fullName evidence="3">Uncharacterized protein</fullName>
    </submittedName>
</protein>
<keyword evidence="2" id="KW-0560">Oxidoreductase</keyword>
<organism evidence="4">
    <name type="scientific">Selaginella moellendorffii</name>
    <name type="common">Spikemoss</name>
    <dbReference type="NCBI Taxonomy" id="88036"/>
    <lineage>
        <taxon>Eukaryota</taxon>
        <taxon>Viridiplantae</taxon>
        <taxon>Streptophyta</taxon>
        <taxon>Embryophyta</taxon>
        <taxon>Tracheophyta</taxon>
        <taxon>Lycopodiopsida</taxon>
        <taxon>Selaginellales</taxon>
        <taxon>Selaginellaceae</taxon>
        <taxon>Selaginella</taxon>
    </lineage>
</organism>
<dbReference type="GO" id="GO:0016491">
    <property type="term" value="F:oxidoreductase activity"/>
    <property type="evidence" value="ECO:0007669"/>
    <property type="project" value="UniProtKB-KW"/>
</dbReference>
<dbReference type="PANTHER" id="PTHR43180:SF42">
    <property type="entry name" value="SHORT-CHAIN DEHYDROGENASE REDUCTASE ATA1"/>
    <property type="match status" value="1"/>
</dbReference>
<gene>
    <name evidence="3" type="ORF">SELMODRAFT_79955</name>
</gene>
<dbReference type="InterPro" id="IPR002347">
    <property type="entry name" value="SDR_fam"/>
</dbReference>
<evidence type="ECO:0000313" key="4">
    <source>
        <dbReference type="Proteomes" id="UP000001514"/>
    </source>
</evidence>
<evidence type="ECO:0000256" key="2">
    <source>
        <dbReference type="ARBA" id="ARBA00023002"/>
    </source>
</evidence>
<dbReference type="AlphaFoldDB" id="D8QWR1"/>
<dbReference type="PRINTS" id="PR00080">
    <property type="entry name" value="SDRFAMILY"/>
</dbReference>
<dbReference type="HOGENOM" id="CLU_010194_1_0_1"/>
<dbReference type="FunFam" id="3.40.50.720:FF:000084">
    <property type="entry name" value="Short-chain dehydrogenase reductase"/>
    <property type="match status" value="1"/>
</dbReference>
<dbReference type="Gramene" id="EFJ35678">
    <property type="protein sequence ID" value="EFJ35678"/>
    <property type="gene ID" value="SELMODRAFT_79955"/>
</dbReference>
<dbReference type="Gene3D" id="3.40.50.720">
    <property type="entry name" value="NAD(P)-binding Rossmann-like Domain"/>
    <property type="match status" value="1"/>
</dbReference>
<dbReference type="OrthoDB" id="294295at2759"/>
<dbReference type="FunCoup" id="D8QWR1">
    <property type="interactions" value="570"/>
</dbReference>
<dbReference type="eggNOG" id="KOG0725">
    <property type="taxonomic scope" value="Eukaryota"/>
</dbReference>
<dbReference type="STRING" id="88036.D8QWR1"/>
<evidence type="ECO:0000313" key="3">
    <source>
        <dbReference type="EMBL" id="EFJ35678.1"/>
    </source>
</evidence>
<dbReference type="EMBL" id="GL377568">
    <property type="protein sequence ID" value="EFJ35678.1"/>
    <property type="molecule type" value="Genomic_DNA"/>
</dbReference>
<dbReference type="InterPro" id="IPR036291">
    <property type="entry name" value="NAD(P)-bd_dom_sf"/>
</dbReference>